<dbReference type="InterPro" id="IPR050739">
    <property type="entry name" value="MFP"/>
</dbReference>
<dbReference type="Gene3D" id="2.40.50.100">
    <property type="match status" value="1"/>
</dbReference>
<sequence>MTWSNRLRLTLGLVVVVALTGAFTYQLNERKGRAGSSSAQIAALTYHVGSPYAGLVVDQLVEPGDVVAEGDALFVIDSAALRHDTEIGFAPTETAASAVDAEGRLVVKATGPGTIVSLKAERGTFVEAIGDLAVVEKADSLYVQAEYTLTAKDYARVEDSAVVTIILPNQQRIAGHVDEVSVQTVASQAQAVVKVRSDELVKGDANGLVAAGTPVTAELALRNDGVVTQAVEAVKEYLREVGL</sequence>
<gene>
    <name evidence="1" type="ORF">NP064_15085</name>
</gene>
<keyword evidence="2" id="KW-1185">Reference proteome</keyword>
<protein>
    <submittedName>
        <fullName evidence="1">Biotin attachment protein</fullName>
    </submittedName>
</protein>
<dbReference type="SUPFAM" id="SSF51230">
    <property type="entry name" value="Single hybrid motif"/>
    <property type="match status" value="1"/>
</dbReference>
<proteinExistence type="predicted"/>
<dbReference type="PANTHER" id="PTHR30386">
    <property type="entry name" value="MEMBRANE FUSION SUBUNIT OF EMRAB-TOLC MULTIDRUG EFFLUX PUMP"/>
    <property type="match status" value="1"/>
</dbReference>
<dbReference type="Proteomes" id="UP001316189">
    <property type="component" value="Chromosome"/>
</dbReference>
<dbReference type="InterPro" id="IPR011053">
    <property type="entry name" value="Single_hybrid_motif"/>
</dbReference>
<reference evidence="1 2" key="1">
    <citation type="submission" date="2022-07" db="EMBL/GenBank/DDBJ databases">
        <title>Novel species in genus cellulomonas.</title>
        <authorList>
            <person name="Ye L."/>
        </authorList>
    </citation>
    <scope>NUCLEOTIDE SEQUENCE [LARGE SCALE GENOMIC DNA]</scope>
    <source>
        <strain evidence="2">zg-Y338</strain>
    </source>
</reference>
<evidence type="ECO:0000313" key="1">
    <source>
        <dbReference type="EMBL" id="UUI75078.1"/>
    </source>
</evidence>
<name>A0ABY5KZI6_9CELL</name>
<dbReference type="PANTHER" id="PTHR30386:SF28">
    <property type="entry name" value="EXPORTED PROTEIN"/>
    <property type="match status" value="1"/>
</dbReference>
<dbReference type="EMBL" id="CP101988">
    <property type="protein sequence ID" value="UUI75078.1"/>
    <property type="molecule type" value="Genomic_DNA"/>
</dbReference>
<accession>A0ABY5KZI6</accession>
<evidence type="ECO:0000313" key="2">
    <source>
        <dbReference type="Proteomes" id="UP001316189"/>
    </source>
</evidence>
<dbReference type="RefSeq" id="WP_227570040.1">
    <property type="nucleotide sequence ID" value="NZ_CP101988.1"/>
</dbReference>
<organism evidence="1 2">
    <name type="scientific">Cellulomonas chengniuliangii</name>
    <dbReference type="NCBI Taxonomy" id="2968084"/>
    <lineage>
        <taxon>Bacteria</taxon>
        <taxon>Bacillati</taxon>
        <taxon>Actinomycetota</taxon>
        <taxon>Actinomycetes</taxon>
        <taxon>Micrococcales</taxon>
        <taxon>Cellulomonadaceae</taxon>
        <taxon>Cellulomonas</taxon>
    </lineage>
</organism>